<accession>A0A9Q3F0D3</accession>
<name>A0A9Q3F0D3_9BASI</name>
<feature type="compositionally biased region" description="Basic and acidic residues" evidence="1">
    <location>
        <begin position="53"/>
        <end position="76"/>
    </location>
</feature>
<evidence type="ECO:0000313" key="2">
    <source>
        <dbReference type="EMBL" id="MBW0528703.1"/>
    </source>
</evidence>
<dbReference type="OrthoDB" id="5431222at2759"/>
<dbReference type="Proteomes" id="UP000765509">
    <property type="component" value="Unassembled WGS sequence"/>
</dbReference>
<comment type="caution">
    <text evidence="2">The sequence shown here is derived from an EMBL/GenBank/DDBJ whole genome shotgun (WGS) entry which is preliminary data.</text>
</comment>
<sequence>MQAVRSETSIGRYDTHSAGDNRKNPIQETKEAHDSDELQKTGICHNCGSPNHYGEHFPKDREEIFPKEEETRKAQEGSESDSNSVGNGCGYDSYSEKNHNYQYLVALEDDETK</sequence>
<protein>
    <submittedName>
        <fullName evidence="2">Uncharacterized protein</fullName>
    </submittedName>
</protein>
<evidence type="ECO:0000256" key="1">
    <source>
        <dbReference type="SAM" id="MobiDB-lite"/>
    </source>
</evidence>
<feature type="region of interest" description="Disordered" evidence="1">
    <location>
        <begin position="1"/>
        <end position="95"/>
    </location>
</feature>
<reference evidence="2" key="1">
    <citation type="submission" date="2021-03" db="EMBL/GenBank/DDBJ databases">
        <title>Draft genome sequence of rust myrtle Austropuccinia psidii MF-1, a brazilian biotype.</title>
        <authorList>
            <person name="Quecine M.C."/>
            <person name="Pachon D.M.R."/>
            <person name="Bonatelli M.L."/>
            <person name="Correr F.H."/>
            <person name="Franceschini L.M."/>
            <person name="Leite T.F."/>
            <person name="Margarido G.R.A."/>
            <person name="Almeida C.A."/>
            <person name="Ferrarezi J.A."/>
            <person name="Labate C.A."/>
        </authorList>
    </citation>
    <scope>NUCLEOTIDE SEQUENCE</scope>
    <source>
        <strain evidence="2">MF-1</strain>
    </source>
</reference>
<feature type="compositionally biased region" description="Basic and acidic residues" evidence="1">
    <location>
        <begin position="13"/>
        <end position="39"/>
    </location>
</feature>
<organism evidence="2 3">
    <name type="scientific">Austropuccinia psidii MF-1</name>
    <dbReference type="NCBI Taxonomy" id="1389203"/>
    <lineage>
        <taxon>Eukaryota</taxon>
        <taxon>Fungi</taxon>
        <taxon>Dikarya</taxon>
        <taxon>Basidiomycota</taxon>
        <taxon>Pucciniomycotina</taxon>
        <taxon>Pucciniomycetes</taxon>
        <taxon>Pucciniales</taxon>
        <taxon>Sphaerophragmiaceae</taxon>
        <taxon>Austropuccinia</taxon>
    </lineage>
</organism>
<dbReference type="AlphaFoldDB" id="A0A9Q3F0D3"/>
<keyword evidence="3" id="KW-1185">Reference proteome</keyword>
<evidence type="ECO:0000313" key="3">
    <source>
        <dbReference type="Proteomes" id="UP000765509"/>
    </source>
</evidence>
<dbReference type="EMBL" id="AVOT02034572">
    <property type="protein sequence ID" value="MBW0528703.1"/>
    <property type="molecule type" value="Genomic_DNA"/>
</dbReference>
<proteinExistence type="predicted"/>
<gene>
    <name evidence="2" type="ORF">O181_068418</name>
</gene>